<gene>
    <name evidence="1" type="ORF">BLA60_38035</name>
</gene>
<name>A0A7Z0WEX1_9PSEU</name>
<dbReference type="InterPro" id="IPR029063">
    <property type="entry name" value="SAM-dependent_MTases_sf"/>
</dbReference>
<dbReference type="OrthoDB" id="5175904at2"/>
<keyword evidence="2" id="KW-1185">Reference proteome</keyword>
<dbReference type="SUPFAM" id="SSF53335">
    <property type="entry name" value="S-adenosyl-L-methionine-dependent methyltransferases"/>
    <property type="match status" value="1"/>
</dbReference>
<protein>
    <recommendedName>
        <fullName evidence="3">S-adenosyl methyltransferase</fullName>
    </recommendedName>
</protein>
<dbReference type="InterPro" id="IPR006764">
    <property type="entry name" value="SAM_dep_MeTrfase_SAV2177_type"/>
</dbReference>
<evidence type="ECO:0008006" key="3">
    <source>
        <dbReference type="Google" id="ProtNLM"/>
    </source>
</evidence>
<dbReference type="Gene3D" id="3.40.50.150">
    <property type="entry name" value="Vaccinia Virus protein VP39"/>
    <property type="match status" value="1"/>
</dbReference>
<dbReference type="Pfam" id="PF04672">
    <property type="entry name" value="Methyltransf_19"/>
    <property type="match status" value="1"/>
</dbReference>
<dbReference type="RefSeq" id="WP_075137943.1">
    <property type="nucleotide sequence ID" value="NZ_MSIF01000034.1"/>
</dbReference>
<dbReference type="PIRSF" id="PIRSF017393">
    <property type="entry name" value="MTase_SAV2177"/>
    <property type="match status" value="1"/>
</dbReference>
<reference evidence="1 2" key="1">
    <citation type="submission" date="2016-12" db="EMBL/GenBank/DDBJ databases">
        <title>The draft genome sequence of Actinophytocola xinjiangensis.</title>
        <authorList>
            <person name="Wang W."/>
            <person name="Yuan L."/>
        </authorList>
    </citation>
    <scope>NUCLEOTIDE SEQUENCE [LARGE SCALE GENOMIC DNA]</scope>
    <source>
        <strain evidence="1 2">CGMCC 4.4663</strain>
    </source>
</reference>
<sequence>MSKTYAAPSSIPVGVDPSRASIARVYDAALGGKDNYEIDREVLAQVRTVAPEVNDLAWSNRNFLTRAVRFLTDQGAVRQFIDCGSGLPTAENTHQIAQRVAKDARVIYVDNDPVVIAHGEALLTENDYTHFVSADIFRPQEVLGSDLVRRHIDFSKPVGLLQVGTLHHYTADDGRDLMREYVEALPAGSFVAISHFFDPETPEHSALARKMEEVFVHSPMGSGMFRTREQLAEFMPGLDLVPPGPGKTPDWELSDLWWPDGPKLRPLNQVERCSAAAVGRKP</sequence>
<organism evidence="1 2">
    <name type="scientific">Actinophytocola xinjiangensis</name>
    <dbReference type="NCBI Taxonomy" id="485602"/>
    <lineage>
        <taxon>Bacteria</taxon>
        <taxon>Bacillati</taxon>
        <taxon>Actinomycetota</taxon>
        <taxon>Actinomycetes</taxon>
        <taxon>Pseudonocardiales</taxon>
        <taxon>Pseudonocardiaceae</taxon>
    </lineage>
</organism>
<accession>A0A7Z0WEX1</accession>
<dbReference type="AlphaFoldDB" id="A0A7Z0WEX1"/>
<comment type="caution">
    <text evidence="1">The sequence shown here is derived from an EMBL/GenBank/DDBJ whole genome shotgun (WGS) entry which is preliminary data.</text>
</comment>
<dbReference type="Proteomes" id="UP000185696">
    <property type="component" value="Unassembled WGS sequence"/>
</dbReference>
<evidence type="ECO:0000313" key="2">
    <source>
        <dbReference type="Proteomes" id="UP000185696"/>
    </source>
</evidence>
<proteinExistence type="predicted"/>
<evidence type="ECO:0000313" key="1">
    <source>
        <dbReference type="EMBL" id="OLF05038.1"/>
    </source>
</evidence>
<dbReference type="EMBL" id="MSIF01000034">
    <property type="protein sequence ID" value="OLF05038.1"/>
    <property type="molecule type" value="Genomic_DNA"/>
</dbReference>